<gene>
    <name evidence="2" type="ORF">ANACOL_02834</name>
</gene>
<dbReference type="Pfam" id="PF06114">
    <property type="entry name" value="Peptidase_M78"/>
    <property type="match status" value="1"/>
</dbReference>
<dbReference type="eggNOG" id="ENOG5033TTQ">
    <property type="taxonomic scope" value="Bacteria"/>
</dbReference>
<dbReference type="InterPro" id="IPR010359">
    <property type="entry name" value="IrrE_HExxH"/>
</dbReference>
<dbReference type="EMBL" id="ABGD02000024">
    <property type="protein sequence ID" value="EDS10238.1"/>
    <property type="molecule type" value="Genomic_DNA"/>
</dbReference>
<accession>B0PE49</accession>
<reference evidence="2" key="1">
    <citation type="submission" date="2007-11" db="EMBL/GenBank/DDBJ databases">
        <authorList>
            <person name="Fulton L."/>
            <person name="Clifton S."/>
            <person name="Fulton B."/>
            <person name="Xu J."/>
            <person name="Minx P."/>
            <person name="Pepin K.H."/>
            <person name="Johnson M."/>
            <person name="Thiruvilangam P."/>
            <person name="Bhonagiri V."/>
            <person name="Nash W.E."/>
            <person name="Mardis E.R."/>
            <person name="Wilson R.K."/>
        </authorList>
    </citation>
    <scope>NUCLEOTIDE SEQUENCE [LARGE SCALE GENOMIC DNA]</scope>
    <source>
        <strain evidence="2">DSM 17241</strain>
    </source>
</reference>
<sequence>MLFLKYKADFTVEEMVQMENELKFSVLGTKELSPDDADLAGKLGLQVEYVSDLEDDNEAELCQTNNNEFLGLIRLRKELEKYKFAYIHEIIHYVFDVGCGNKVTSSFARKRKGKTDSRDEQRINYKTAAYIMPYEEILKALQEYDHSFPKMNAIQFVRKLQETYEQSETAVIRRIKEVRRISKRAVVR</sequence>
<keyword evidence="3" id="KW-1185">Reference proteome</keyword>
<evidence type="ECO:0000259" key="1">
    <source>
        <dbReference type="Pfam" id="PF06114"/>
    </source>
</evidence>
<evidence type="ECO:0000313" key="3">
    <source>
        <dbReference type="Proteomes" id="UP000003803"/>
    </source>
</evidence>
<protein>
    <recommendedName>
        <fullName evidence="1">IrrE N-terminal-like domain-containing protein</fullName>
    </recommendedName>
</protein>
<name>B0PE49_9FIRM</name>
<dbReference type="AlphaFoldDB" id="B0PE49"/>
<evidence type="ECO:0000313" key="2">
    <source>
        <dbReference type="EMBL" id="EDS10238.1"/>
    </source>
</evidence>
<reference evidence="2" key="2">
    <citation type="submission" date="2013-09" db="EMBL/GenBank/DDBJ databases">
        <title>Draft genome sequence of Anaerotruncus colihominis(DSM 17241).</title>
        <authorList>
            <person name="Sudarsanam P."/>
            <person name="Ley R."/>
            <person name="Guruge J."/>
            <person name="Turnbaugh P.J."/>
            <person name="Mahowald M."/>
            <person name="Liep D."/>
            <person name="Gordon J."/>
        </authorList>
    </citation>
    <scope>NUCLEOTIDE SEQUENCE</scope>
    <source>
        <strain evidence="2">DSM 17241</strain>
    </source>
</reference>
<proteinExistence type="predicted"/>
<dbReference type="RefSeq" id="WP_006875738.1">
    <property type="nucleotide sequence ID" value="NZ_DS544185.1"/>
</dbReference>
<dbReference type="HOGENOM" id="CLU_1458891_0_0_9"/>
<dbReference type="Proteomes" id="UP000003803">
    <property type="component" value="Unassembled WGS sequence"/>
</dbReference>
<comment type="caution">
    <text evidence="2">The sequence shown here is derived from an EMBL/GenBank/DDBJ whole genome shotgun (WGS) entry which is preliminary data.</text>
</comment>
<organism evidence="2 3">
    <name type="scientific">Anaerotruncus colihominis DSM 17241</name>
    <dbReference type="NCBI Taxonomy" id="445972"/>
    <lineage>
        <taxon>Bacteria</taxon>
        <taxon>Bacillati</taxon>
        <taxon>Bacillota</taxon>
        <taxon>Clostridia</taxon>
        <taxon>Eubacteriales</taxon>
        <taxon>Oscillospiraceae</taxon>
        <taxon>Anaerotruncus</taxon>
    </lineage>
</organism>
<feature type="domain" description="IrrE N-terminal-like" evidence="1">
    <location>
        <begin position="51"/>
        <end position="176"/>
    </location>
</feature>